<dbReference type="OrthoDB" id="5332616at2759"/>
<dbReference type="PANTHER" id="PTHR43716">
    <property type="entry name" value="D-2-HYDROXYGLUTARATE DEHYDROGENASE, MITOCHONDRIAL"/>
    <property type="match status" value="1"/>
</dbReference>
<dbReference type="FunFam" id="3.30.70.2740:FF:000002">
    <property type="entry name" value="D-2-hydroxyglutarate dehydrogenase mitochondrial"/>
    <property type="match status" value="1"/>
</dbReference>
<dbReference type="Gene3D" id="3.30.465.10">
    <property type="match status" value="1"/>
</dbReference>
<comment type="caution">
    <text evidence="11">The sequence shown here is derived from an EMBL/GenBank/DDBJ whole genome shotgun (WGS) entry which is preliminary data.</text>
</comment>
<organism evidence="11 12">
    <name type="scientific">Caenorhabditis auriculariae</name>
    <dbReference type="NCBI Taxonomy" id="2777116"/>
    <lineage>
        <taxon>Eukaryota</taxon>
        <taxon>Metazoa</taxon>
        <taxon>Ecdysozoa</taxon>
        <taxon>Nematoda</taxon>
        <taxon>Chromadorea</taxon>
        <taxon>Rhabditida</taxon>
        <taxon>Rhabditina</taxon>
        <taxon>Rhabditomorpha</taxon>
        <taxon>Rhabditoidea</taxon>
        <taxon>Rhabditidae</taxon>
        <taxon>Peloderinae</taxon>
        <taxon>Caenorhabditis</taxon>
    </lineage>
</organism>
<evidence type="ECO:0000313" key="11">
    <source>
        <dbReference type="EMBL" id="CAD6195826.1"/>
    </source>
</evidence>
<evidence type="ECO:0000256" key="3">
    <source>
        <dbReference type="ARBA" id="ARBA00022630"/>
    </source>
</evidence>
<comment type="catalytic activity">
    <reaction evidence="9">
        <text>(R)-malate + A = oxaloacetate + AH2</text>
        <dbReference type="Rhea" id="RHEA:67460"/>
        <dbReference type="ChEBI" id="CHEBI:13193"/>
        <dbReference type="ChEBI" id="CHEBI:15588"/>
        <dbReference type="ChEBI" id="CHEBI:16452"/>
        <dbReference type="ChEBI" id="CHEBI:17499"/>
    </reaction>
    <physiologicalReaction direction="left-to-right" evidence="9">
        <dbReference type="Rhea" id="RHEA:67461"/>
    </physiologicalReaction>
</comment>
<evidence type="ECO:0000256" key="5">
    <source>
        <dbReference type="ARBA" id="ARBA00023002"/>
    </source>
</evidence>
<dbReference type="Pfam" id="PF02913">
    <property type="entry name" value="FAD-oxidase_C"/>
    <property type="match status" value="1"/>
</dbReference>
<dbReference type="InterPro" id="IPR006094">
    <property type="entry name" value="Oxid_FAD_bind_N"/>
</dbReference>
<dbReference type="Proteomes" id="UP000835052">
    <property type="component" value="Unassembled WGS sequence"/>
</dbReference>
<dbReference type="PROSITE" id="PS51387">
    <property type="entry name" value="FAD_PCMH"/>
    <property type="match status" value="1"/>
</dbReference>
<dbReference type="GO" id="GO:0005739">
    <property type="term" value="C:mitochondrion"/>
    <property type="evidence" value="ECO:0007669"/>
    <property type="project" value="TreeGrafter"/>
</dbReference>
<keyword evidence="12" id="KW-1185">Reference proteome</keyword>
<dbReference type="InterPro" id="IPR016164">
    <property type="entry name" value="FAD-linked_Oxase-like_C"/>
</dbReference>
<accession>A0A8S1HGT2</accession>
<dbReference type="InterPro" id="IPR036318">
    <property type="entry name" value="FAD-bd_PCMH-like_sf"/>
</dbReference>
<dbReference type="InterPro" id="IPR051264">
    <property type="entry name" value="FAD-oxidored/transferase_4"/>
</dbReference>
<protein>
    <recommendedName>
        <fullName evidence="7">D-2-hydroxyglutarate dehydrogenase, mitochondrial</fullName>
        <ecNumber evidence="6">1.1.99.39</ecNumber>
    </recommendedName>
</protein>
<evidence type="ECO:0000256" key="4">
    <source>
        <dbReference type="ARBA" id="ARBA00022827"/>
    </source>
</evidence>
<dbReference type="SUPFAM" id="SSF55103">
    <property type="entry name" value="FAD-linked oxidases, C-terminal domain"/>
    <property type="match status" value="1"/>
</dbReference>
<evidence type="ECO:0000256" key="9">
    <source>
        <dbReference type="ARBA" id="ARBA00049267"/>
    </source>
</evidence>
<evidence type="ECO:0000259" key="10">
    <source>
        <dbReference type="PROSITE" id="PS51387"/>
    </source>
</evidence>
<dbReference type="InterPro" id="IPR016167">
    <property type="entry name" value="FAD-bd_PCMH_sub1"/>
</dbReference>
<dbReference type="FunFam" id="3.30.70.2190:FF:000001">
    <property type="entry name" value="D-2-hydroxyglutarate dehydrogenase mitochondrial"/>
    <property type="match status" value="1"/>
</dbReference>
<evidence type="ECO:0000313" key="12">
    <source>
        <dbReference type="Proteomes" id="UP000835052"/>
    </source>
</evidence>
<dbReference type="GO" id="GO:0051990">
    <property type="term" value="F:(R)-2-hydroxyglutarate dehydrogenase activity"/>
    <property type="evidence" value="ECO:0007669"/>
    <property type="project" value="UniProtKB-EC"/>
</dbReference>
<evidence type="ECO:0000256" key="1">
    <source>
        <dbReference type="ARBA" id="ARBA00001974"/>
    </source>
</evidence>
<evidence type="ECO:0000256" key="8">
    <source>
        <dbReference type="ARBA" id="ARBA00045410"/>
    </source>
</evidence>
<dbReference type="PANTHER" id="PTHR43716:SF1">
    <property type="entry name" value="D-2-HYDROXYGLUTARATE DEHYDROGENASE, MITOCHONDRIAL"/>
    <property type="match status" value="1"/>
</dbReference>
<feature type="domain" description="FAD-binding PCMH-type" evidence="10">
    <location>
        <begin position="60"/>
        <end position="241"/>
    </location>
</feature>
<dbReference type="Gene3D" id="3.30.43.10">
    <property type="entry name" value="Uridine Diphospho-n-acetylenolpyruvylglucosamine Reductase, domain 2"/>
    <property type="match status" value="1"/>
</dbReference>
<keyword evidence="5" id="KW-0560">Oxidoreductase</keyword>
<reference evidence="11" key="1">
    <citation type="submission" date="2020-10" db="EMBL/GenBank/DDBJ databases">
        <authorList>
            <person name="Kikuchi T."/>
        </authorList>
    </citation>
    <scope>NUCLEOTIDE SEQUENCE</scope>
    <source>
        <strain evidence="11">NKZ352</strain>
    </source>
</reference>
<dbReference type="Gene3D" id="3.30.70.2740">
    <property type="match status" value="1"/>
</dbReference>
<keyword evidence="3" id="KW-0285">Flavoprotein</keyword>
<comment type="similarity">
    <text evidence="2">Belongs to the FAD-binding oxidoreductase/transferase type 4 family.</text>
</comment>
<name>A0A8S1HGT2_9PELO</name>
<comment type="function">
    <text evidence="8">Catalyzes the oxidation of D-2-hydroxyglutarate (D-2-HG) to alpha-ketoglutarate. Also catalyzes the oxidation of other D-2-hydroxyacids, such as D-malate (D-MAL) and D-lactate (D-LAC). Exhibits high activities towards D-2-HG and D-MAL but a very weak activity towards D-LAC.</text>
</comment>
<proteinExistence type="inferred from homology"/>
<dbReference type="FunFam" id="3.30.43.10:FF:000011">
    <property type="entry name" value="D-lactate dehydrogenase (Cytochrome)"/>
    <property type="match status" value="1"/>
</dbReference>
<evidence type="ECO:0000256" key="2">
    <source>
        <dbReference type="ARBA" id="ARBA00008000"/>
    </source>
</evidence>
<dbReference type="InterPro" id="IPR016166">
    <property type="entry name" value="FAD-bd_PCMH"/>
</dbReference>
<dbReference type="GO" id="GO:0071949">
    <property type="term" value="F:FAD binding"/>
    <property type="evidence" value="ECO:0007669"/>
    <property type="project" value="InterPro"/>
</dbReference>
<dbReference type="EC" id="1.1.99.39" evidence="6"/>
<dbReference type="InterPro" id="IPR016169">
    <property type="entry name" value="FAD-bd_PCMH_sub2"/>
</dbReference>
<gene>
    <name evidence="11" type="ORF">CAUJ_LOCUS11745</name>
</gene>
<dbReference type="Pfam" id="PF01565">
    <property type="entry name" value="FAD_binding_4"/>
    <property type="match status" value="1"/>
</dbReference>
<dbReference type="SUPFAM" id="SSF56176">
    <property type="entry name" value="FAD-binding/transporter-associated domain-like"/>
    <property type="match status" value="1"/>
</dbReference>
<keyword evidence="4" id="KW-0274">FAD</keyword>
<evidence type="ECO:0000256" key="7">
    <source>
        <dbReference type="ARBA" id="ARBA00039639"/>
    </source>
</evidence>
<evidence type="ECO:0000256" key="6">
    <source>
        <dbReference type="ARBA" id="ARBA00039003"/>
    </source>
</evidence>
<dbReference type="AlphaFoldDB" id="A0A8S1HGT2"/>
<sequence>MLTRLSRLRLMEQTRKLSQRDVRYARLEESDLMAFESVLGKEAVVKDDIANYVSDWTRQFTGKGSVVLLPKTAEQVSAVLGYCSKRKLAVVPQAGNTGLVGGSVPLFDEIVLSTKNIRNNFEFDEASGVLTCDAGFILQDIDEKLRQKGFMMPFDLGAKGSCLIGGNIATCAGGIRLLRYGSLHAHLLGLTAVLPDENGTILKLGSPIRKDNTSLHTHHMFLGSEGQLGVITSVTMTVVPAPDSVCSAMLGISSFENCLAVLKLAKRRLAEILSSFEFLDAAAMEALEENLKLAPLLTEKSPFTILLETSGSKAEHDMEKVKNFLEECFNEGLVDDGVMADSLTEANKMWTLRESCPLAVVRDGYVYKHDVSLPLPHFYALTEEMRRHCGDLAKRVVTYGHLGDGNTHLNITSSKFDQKLYDKLYPYLYEWVADHGGSISAEHGIGQVKMPYAHFGKQLEERALVQSLKQPVQIGIELTGLSTHSLGSHRNPVVVMLLVVLILLVGVDATDPVQEELRHPTSDKIIEKYVELSMNLTGLFNGTTIGEEALHELSKKIVSHDKDPAKVHEIYEKFVEKLPEDQKKVFVDFFYDKVRLDYMSKRVDTILGYYLTKHQIARIRHIMEDGFTVGLNREEIMKVISEELTKEIGKEKAEKALEMTVKNLKVFAKKNIGVLDRVEGAFNKMIHEEL</sequence>
<comment type="cofactor">
    <cofactor evidence="1">
        <name>FAD</name>
        <dbReference type="ChEBI" id="CHEBI:57692"/>
    </cofactor>
</comment>
<dbReference type="EMBL" id="CAJGYM010000061">
    <property type="protein sequence ID" value="CAD6195826.1"/>
    <property type="molecule type" value="Genomic_DNA"/>
</dbReference>
<dbReference type="Gene3D" id="3.30.70.2190">
    <property type="match status" value="1"/>
</dbReference>
<dbReference type="InterPro" id="IPR004113">
    <property type="entry name" value="FAD-bd_oxidored_4_C"/>
</dbReference>